<sequence>MRSFGSMMRVPLPVDEREIPRIWRISAQMSTIVIIFG</sequence>
<proteinExistence type="predicted"/>
<dbReference type="EMBL" id="ATAO01000057">
    <property type="protein sequence ID" value="EQM83927.1"/>
    <property type="molecule type" value="Genomic_DNA"/>
</dbReference>
<dbReference type="Proteomes" id="UP000016033">
    <property type="component" value="Unassembled WGS sequence"/>
</dbReference>
<protein>
    <submittedName>
        <fullName evidence="1">Uncharacterized protein</fullName>
    </submittedName>
</protein>
<organism evidence="1 2">
    <name type="scientific">Microbacterium maritypicum MF109</name>
    <dbReference type="NCBI Taxonomy" id="1333857"/>
    <lineage>
        <taxon>Bacteria</taxon>
        <taxon>Bacillati</taxon>
        <taxon>Actinomycetota</taxon>
        <taxon>Actinomycetes</taxon>
        <taxon>Micrococcales</taxon>
        <taxon>Microbacteriaceae</taxon>
        <taxon>Microbacterium</taxon>
    </lineage>
</organism>
<reference evidence="1 2" key="1">
    <citation type="journal article" date="2013" name="Genome Announc.">
        <title>Whole-genome sequences of five oyster-associated bacteria show potential for crude oil hydrocarbon degradation.</title>
        <authorList>
            <person name="Chauhan A."/>
            <person name="Green S."/>
            <person name="Pathak A."/>
            <person name="Thomas J."/>
            <person name="Venkatramanan R."/>
        </authorList>
    </citation>
    <scope>NUCLEOTIDE SEQUENCE [LARGE SCALE GENOMIC DNA]</scope>
    <source>
        <strain evidence="1 2">MF109</strain>
    </source>
</reference>
<comment type="caution">
    <text evidence="1">The sequence shown here is derived from an EMBL/GenBank/DDBJ whole genome shotgun (WGS) entry which is preliminary data.</text>
</comment>
<dbReference type="AlphaFoldDB" id="T5KVY6"/>
<evidence type="ECO:0000313" key="2">
    <source>
        <dbReference type="Proteomes" id="UP000016033"/>
    </source>
</evidence>
<accession>T5KVY6</accession>
<evidence type="ECO:0000313" key="1">
    <source>
        <dbReference type="EMBL" id="EQM83927.1"/>
    </source>
</evidence>
<gene>
    <name evidence="1" type="ORF">L687_11580</name>
</gene>
<name>T5KVY6_MICMQ</name>